<keyword evidence="6" id="KW-0687">Ribonucleoprotein</keyword>
<keyword evidence="3" id="KW-0809">Transit peptide</keyword>
<dbReference type="GO" id="GO:0003735">
    <property type="term" value="F:structural constituent of ribosome"/>
    <property type="evidence" value="ECO:0007669"/>
    <property type="project" value="InterPro"/>
</dbReference>
<accession>M7ASM9</accession>
<evidence type="ECO:0000313" key="8">
    <source>
        <dbReference type="Proteomes" id="UP000031443"/>
    </source>
</evidence>
<organism evidence="7 8">
    <name type="scientific">Chelonia mydas</name>
    <name type="common">Green sea-turtle</name>
    <name type="synonym">Chelonia agassizi</name>
    <dbReference type="NCBI Taxonomy" id="8469"/>
    <lineage>
        <taxon>Eukaryota</taxon>
        <taxon>Metazoa</taxon>
        <taxon>Chordata</taxon>
        <taxon>Craniata</taxon>
        <taxon>Vertebrata</taxon>
        <taxon>Euteleostomi</taxon>
        <taxon>Archelosauria</taxon>
        <taxon>Testudinata</taxon>
        <taxon>Testudines</taxon>
        <taxon>Cryptodira</taxon>
        <taxon>Durocryptodira</taxon>
        <taxon>Americhelydia</taxon>
        <taxon>Chelonioidea</taxon>
        <taxon>Cheloniidae</taxon>
        <taxon>Chelonia</taxon>
    </lineage>
</organism>
<comment type="similarity">
    <text evidence="2">Belongs to the mitochondrion-specific ribosomal protein mL41 family.</text>
</comment>
<dbReference type="Proteomes" id="UP000031443">
    <property type="component" value="Unassembled WGS sequence"/>
</dbReference>
<evidence type="ECO:0000313" key="7">
    <source>
        <dbReference type="EMBL" id="EMP28366.1"/>
    </source>
</evidence>
<evidence type="ECO:0000256" key="3">
    <source>
        <dbReference type="ARBA" id="ARBA00022946"/>
    </source>
</evidence>
<reference evidence="8" key="1">
    <citation type="journal article" date="2013" name="Nat. Genet.">
        <title>The draft genomes of soft-shell turtle and green sea turtle yield insights into the development and evolution of the turtle-specific body plan.</title>
        <authorList>
            <person name="Wang Z."/>
            <person name="Pascual-Anaya J."/>
            <person name="Zadissa A."/>
            <person name="Li W."/>
            <person name="Niimura Y."/>
            <person name="Huang Z."/>
            <person name="Li C."/>
            <person name="White S."/>
            <person name="Xiong Z."/>
            <person name="Fang D."/>
            <person name="Wang B."/>
            <person name="Ming Y."/>
            <person name="Chen Y."/>
            <person name="Zheng Y."/>
            <person name="Kuraku S."/>
            <person name="Pignatelli M."/>
            <person name="Herrero J."/>
            <person name="Beal K."/>
            <person name="Nozawa M."/>
            <person name="Li Q."/>
            <person name="Wang J."/>
            <person name="Zhang H."/>
            <person name="Yu L."/>
            <person name="Shigenobu S."/>
            <person name="Wang J."/>
            <person name="Liu J."/>
            <person name="Flicek P."/>
            <person name="Searle S."/>
            <person name="Wang J."/>
            <person name="Kuratani S."/>
            <person name="Yin Y."/>
            <person name="Aken B."/>
            <person name="Zhang G."/>
            <person name="Irie N."/>
        </authorList>
    </citation>
    <scope>NUCLEOTIDE SEQUENCE [LARGE SCALE GENOMIC DNA]</scope>
</reference>
<evidence type="ECO:0000256" key="6">
    <source>
        <dbReference type="ARBA" id="ARBA00023274"/>
    </source>
</evidence>
<dbReference type="AlphaFoldDB" id="M7ASM9"/>
<sequence length="185" mass="20723">MPAAESSPISIIKPPPMTRDSYVGRRRSPADIALSRPAFLLVKLMSETFSMGLLTNLARGLVRGADRMAEFTSKRGPRSHNKGRGARKLGYVTLGGKFIKIKEMVPEFVVPDLTGFKLKPYVSYKTPKGTEPPLTAKQLFMEVVAPQIEKDIKEGTFDPNNLEKYGYEPTQEGKLFQLFPKNYVR</sequence>
<dbReference type="GO" id="GO:0005762">
    <property type="term" value="C:mitochondrial large ribosomal subunit"/>
    <property type="evidence" value="ECO:0007669"/>
    <property type="project" value="InterPro"/>
</dbReference>
<comment type="subcellular location">
    <subcellularLocation>
        <location evidence="1">Mitochondrion</location>
    </subcellularLocation>
</comment>
<keyword evidence="5" id="KW-0496">Mitochondrion</keyword>
<gene>
    <name evidence="7" type="ORF">UY3_14548</name>
</gene>
<evidence type="ECO:0000256" key="5">
    <source>
        <dbReference type="ARBA" id="ARBA00023128"/>
    </source>
</evidence>
<dbReference type="InterPro" id="IPR019189">
    <property type="entry name" value="Ribosomal_mL41"/>
</dbReference>
<dbReference type="Pfam" id="PF09809">
    <property type="entry name" value="MRP-L27"/>
    <property type="match status" value="1"/>
</dbReference>
<dbReference type="STRING" id="8469.M7ASM9"/>
<dbReference type="PANTHER" id="PTHR21338:SF0">
    <property type="entry name" value="LARGE RIBOSOMAL SUBUNIT PROTEIN ML41"/>
    <property type="match status" value="1"/>
</dbReference>
<evidence type="ECO:0000256" key="1">
    <source>
        <dbReference type="ARBA" id="ARBA00004173"/>
    </source>
</evidence>
<keyword evidence="4 7" id="KW-0689">Ribosomal protein</keyword>
<keyword evidence="8" id="KW-1185">Reference proteome</keyword>
<dbReference type="PANTHER" id="PTHR21338">
    <property type="entry name" value="MITOCHONDRIAL RIBOSOMAL PROTEIN L41"/>
    <property type="match status" value="1"/>
</dbReference>
<dbReference type="GO" id="GO:0006412">
    <property type="term" value="P:translation"/>
    <property type="evidence" value="ECO:0007669"/>
    <property type="project" value="TreeGrafter"/>
</dbReference>
<dbReference type="EMBL" id="KB564230">
    <property type="protein sequence ID" value="EMP28366.1"/>
    <property type="molecule type" value="Genomic_DNA"/>
</dbReference>
<dbReference type="eggNOG" id="KOG4756">
    <property type="taxonomic scope" value="Eukaryota"/>
</dbReference>
<evidence type="ECO:0000256" key="4">
    <source>
        <dbReference type="ARBA" id="ARBA00022980"/>
    </source>
</evidence>
<proteinExistence type="inferred from homology"/>
<evidence type="ECO:0000256" key="2">
    <source>
        <dbReference type="ARBA" id="ARBA00010152"/>
    </source>
</evidence>
<name>M7ASM9_CHEMY</name>
<protein>
    <submittedName>
        <fullName evidence="7">39S ribosomal protein L41-A</fullName>
    </submittedName>
</protein>